<feature type="domain" description="YqaJ viral recombinase" evidence="1">
    <location>
        <begin position="105"/>
        <end position="241"/>
    </location>
</feature>
<dbReference type="InterPro" id="IPR051703">
    <property type="entry name" value="NF-kappa-B_Signaling_Reg"/>
</dbReference>
<dbReference type="PANTHER" id="PTHR46609">
    <property type="entry name" value="EXONUCLEASE, PHAGE-TYPE/RECB, C-TERMINAL DOMAIN-CONTAINING PROTEIN"/>
    <property type="match status" value="1"/>
</dbReference>
<name>A0A1D1XC34_9ARAE</name>
<evidence type="ECO:0000259" key="1">
    <source>
        <dbReference type="Pfam" id="PF09588"/>
    </source>
</evidence>
<evidence type="ECO:0000313" key="2">
    <source>
        <dbReference type="EMBL" id="JAT40008.1"/>
    </source>
</evidence>
<dbReference type="EMBL" id="GDJX01027928">
    <property type="protein sequence ID" value="JAT40008.1"/>
    <property type="molecule type" value="Transcribed_RNA"/>
</dbReference>
<organism evidence="2">
    <name type="scientific">Anthurium amnicola</name>
    <dbReference type="NCBI Taxonomy" id="1678845"/>
    <lineage>
        <taxon>Eukaryota</taxon>
        <taxon>Viridiplantae</taxon>
        <taxon>Streptophyta</taxon>
        <taxon>Embryophyta</taxon>
        <taxon>Tracheophyta</taxon>
        <taxon>Spermatophyta</taxon>
        <taxon>Magnoliopsida</taxon>
        <taxon>Liliopsida</taxon>
        <taxon>Araceae</taxon>
        <taxon>Pothoideae</taxon>
        <taxon>Potheae</taxon>
        <taxon>Anthurium</taxon>
    </lineage>
</organism>
<dbReference type="GO" id="GO:0006281">
    <property type="term" value="P:DNA repair"/>
    <property type="evidence" value="ECO:0007669"/>
    <property type="project" value="UniProtKB-ARBA"/>
</dbReference>
<gene>
    <name evidence="2" type="primary">Rps6ka4</name>
    <name evidence="2" type="ORF">g.126704</name>
</gene>
<keyword evidence="2" id="KW-0418">Kinase</keyword>
<dbReference type="PANTHER" id="PTHR46609:SF4">
    <property type="entry name" value="RESTRICTION ENDONUCLEASE, TYPE II-LIKE SUPERFAMILY PROTEIN"/>
    <property type="match status" value="1"/>
</dbReference>
<dbReference type="InterPro" id="IPR011604">
    <property type="entry name" value="PDDEXK-like_dom_sf"/>
</dbReference>
<feature type="non-terminal residue" evidence="2">
    <location>
        <position position="1"/>
    </location>
</feature>
<dbReference type="Gene3D" id="3.90.320.10">
    <property type="match status" value="1"/>
</dbReference>
<dbReference type="GO" id="GO:0016301">
    <property type="term" value="F:kinase activity"/>
    <property type="evidence" value="ECO:0007669"/>
    <property type="project" value="UniProtKB-KW"/>
</dbReference>
<protein>
    <submittedName>
        <fullName evidence="2">Ribosomal protein S6 kinase alpha-4</fullName>
    </submittedName>
</protein>
<dbReference type="AlphaFoldDB" id="A0A1D1XC34"/>
<keyword evidence="2" id="KW-0808">Transferase</keyword>
<accession>A0A1D1XC34</accession>
<dbReference type="SUPFAM" id="SSF52980">
    <property type="entry name" value="Restriction endonuclease-like"/>
    <property type="match status" value="1"/>
</dbReference>
<dbReference type="InterPro" id="IPR011335">
    <property type="entry name" value="Restrct_endonuc-II-like"/>
</dbReference>
<sequence length="337" mass="39290">KPPTFRLRFAHCFYYANLRGPLFIQTPACGRRSNGVFTKLLHTGLCYNGNYYNLRKPLKNGSLTHCYDTLCGHSRANICDLHQIPDIISFESHSVFEDMSLKIQDWQELRKHKLTASTFGGAIGLWRGRRIQLWLEKLRLVEPFSGNSATHWEKLKEEVALQQYVLMTGNDVWFLDFKVYNENNPNDDWLAASPDGIVTGLSSEGVLEIKCPFFQGNMWNALPWLEVPVRYMPQAQGLMEILDKDWLDLYCWTPRGSSLFRIRRDQQYWDLLRTALSDFWWKHVHPAREILSRTPMEESVEELKLLKPAPRHELCNDIACASRHLVNRCNRLMTKAT</sequence>
<dbReference type="Pfam" id="PF09588">
    <property type="entry name" value="YqaJ"/>
    <property type="match status" value="1"/>
</dbReference>
<dbReference type="InterPro" id="IPR019080">
    <property type="entry name" value="YqaJ_viral_recombinase"/>
</dbReference>
<dbReference type="CDD" id="cd22343">
    <property type="entry name" value="PDDEXK_lambda_exonuclease-like"/>
    <property type="match status" value="1"/>
</dbReference>
<proteinExistence type="predicted"/>
<reference evidence="2" key="1">
    <citation type="submission" date="2015-07" db="EMBL/GenBank/DDBJ databases">
        <title>Transcriptome Assembly of Anthurium amnicola.</title>
        <authorList>
            <person name="Suzuki J."/>
        </authorList>
    </citation>
    <scope>NUCLEOTIDE SEQUENCE</scope>
</reference>